<reference evidence="4" key="2">
    <citation type="journal article" date="2012" name="G3 (Bethesda)">
        <title>Pichia sorbitophila, an interspecies yeast hybrid reveals early steps of genome resolution following polyploidization.</title>
        <authorList>
            <person name="Leh Louis V."/>
            <person name="Despons L."/>
            <person name="Friedrich A."/>
            <person name="Martin T."/>
            <person name="Durrens P."/>
            <person name="Casaregola S."/>
            <person name="Neuveglise C."/>
            <person name="Fairhead C."/>
            <person name="Marck C."/>
            <person name="Cruz J.A."/>
            <person name="Straub M.L."/>
            <person name="Kugler V."/>
            <person name="Sacerdot C."/>
            <person name="Uzunov Z."/>
            <person name="Thierry A."/>
            <person name="Weiss S."/>
            <person name="Bleykasten C."/>
            <person name="De Montigny J."/>
            <person name="Jacques N."/>
            <person name="Jung P."/>
            <person name="Lemaire M."/>
            <person name="Mallet S."/>
            <person name="Morel G."/>
            <person name="Richard G.F."/>
            <person name="Sarkar A."/>
            <person name="Savel G."/>
            <person name="Schacherer J."/>
            <person name="Seret M.L."/>
            <person name="Talla E."/>
            <person name="Samson G."/>
            <person name="Jubin C."/>
            <person name="Poulain J."/>
            <person name="Vacherie B."/>
            <person name="Barbe V."/>
            <person name="Pelletier E."/>
            <person name="Sherman D.J."/>
            <person name="Westhof E."/>
            <person name="Weissenbach J."/>
            <person name="Baret P.V."/>
            <person name="Wincker P."/>
            <person name="Gaillardin C."/>
            <person name="Dujon B."/>
            <person name="Souciet J.L."/>
        </authorList>
    </citation>
    <scope>NUCLEOTIDE SEQUENCE [LARGE SCALE GENOMIC DNA]</scope>
    <source>
        <strain evidence="4">ATCC MYA-4447 / BCRC 22081 / CBS 7064 / NBRC 10061 / NRRL Y-12695</strain>
    </source>
</reference>
<evidence type="ECO:0000313" key="4">
    <source>
        <dbReference type="Proteomes" id="UP000005222"/>
    </source>
</evidence>
<sequence>MEGDMVHNRLTVHAPTVTSLVGSLASPLAAGALGHCAAMSFTAAPIPHDQSRSAPTVGVSMPIDAVRGSLLFAVGAVWSYAFLRVGI</sequence>
<organism evidence="2 4">
    <name type="scientific">Pichia sorbitophila (strain ATCC MYA-4447 / BCRC 22081 / CBS 7064 / NBRC 10061 / NRRL Y-12695)</name>
    <name type="common">Hybrid yeast</name>
    <dbReference type="NCBI Taxonomy" id="559304"/>
    <lineage>
        <taxon>Eukaryota</taxon>
        <taxon>Fungi</taxon>
        <taxon>Dikarya</taxon>
        <taxon>Ascomycota</taxon>
        <taxon>Saccharomycotina</taxon>
        <taxon>Pichiomycetes</taxon>
        <taxon>Debaryomycetaceae</taxon>
        <taxon>Millerozyma</taxon>
    </lineage>
</organism>
<keyword evidence="1" id="KW-0472">Membrane</keyword>
<dbReference type="Proteomes" id="UP000005222">
    <property type="component" value="Chromosome H"/>
</dbReference>
<dbReference type="EMBL" id="FO082053">
    <property type="protein sequence ID" value="CCE79820.1"/>
    <property type="molecule type" value="Genomic_DNA"/>
</dbReference>
<evidence type="ECO:0000313" key="2">
    <source>
        <dbReference type="EMBL" id="CCE79820.1"/>
    </source>
</evidence>
<dbReference type="EMBL" id="FO082052">
    <property type="protein sequence ID" value="CCE80585.1"/>
    <property type="molecule type" value="Genomic_DNA"/>
</dbReference>
<keyword evidence="4" id="KW-1185">Reference proteome</keyword>
<keyword evidence="1" id="KW-0812">Transmembrane</keyword>
<reference evidence="2" key="1">
    <citation type="submission" date="2011-10" db="EMBL/GenBank/DDBJ databases">
        <authorList>
            <person name="Genoscope - CEA"/>
        </authorList>
    </citation>
    <scope>NUCLEOTIDE SEQUENCE</scope>
</reference>
<dbReference type="Proteomes" id="UP000005222">
    <property type="component" value="Chromosome G"/>
</dbReference>
<dbReference type="HOGENOM" id="CLU_2484092_0_0_1"/>
<evidence type="ECO:0000256" key="1">
    <source>
        <dbReference type="SAM" id="Phobius"/>
    </source>
</evidence>
<dbReference type="AlphaFoldDB" id="G8YJU0"/>
<dbReference type="InParanoid" id="G8YJU0"/>
<evidence type="ECO:0000313" key="3">
    <source>
        <dbReference type="EMBL" id="CCE80585.1"/>
    </source>
</evidence>
<proteinExistence type="predicted"/>
<protein>
    <submittedName>
        <fullName evidence="2">Piso0_002911 protein</fullName>
    </submittedName>
</protein>
<keyword evidence="1" id="KW-1133">Transmembrane helix</keyword>
<gene>
    <name evidence="2" type="primary">Piso0_002911</name>
    <name evidence="2" type="ORF">GNLVRS01_PISO0G00732g</name>
    <name evidence="3" type="ORF">GNLVRS01_PISO0H00733g</name>
</gene>
<accession>G8YJU0</accession>
<name>G8YJU0_PICSO</name>
<feature type="transmembrane region" description="Helical" evidence="1">
    <location>
        <begin position="65"/>
        <end position="83"/>
    </location>
</feature>